<evidence type="ECO:0000313" key="12">
    <source>
        <dbReference type="Proteomes" id="UP000256970"/>
    </source>
</evidence>
<evidence type="ECO:0000256" key="4">
    <source>
        <dbReference type="ARBA" id="ARBA00022490"/>
    </source>
</evidence>
<dbReference type="STRING" id="3088.A0A383V2K9"/>
<evidence type="ECO:0000256" key="2">
    <source>
        <dbReference type="ARBA" id="ARBA00004496"/>
    </source>
</evidence>
<dbReference type="SUPFAM" id="SSF54236">
    <property type="entry name" value="Ubiquitin-like"/>
    <property type="match status" value="1"/>
</dbReference>
<dbReference type="InterPro" id="IPR029071">
    <property type="entry name" value="Ubiquitin-like_domsf"/>
</dbReference>
<sequence>MQLFIKGLQGGWSSVLSLQESDTVADLKAAVEDSHGIPASEQLLTANGRLLSNAASTLATAGLQDSSSVTLLLRLCGGKGGFGALLRGQGRDGKITDNFDAMRDLSGRRIKHVEAEKQLQEWQQDAKERELEVIAMRHMKEMAKQAKADRDFQVNVEEVKREHKKAADAVVEAVHTALSEGLQHAKNGGSRPVNGTAAKPAAGTAAAAAEEQAVSPGSKRKTAEGAAAANGTAGAAAATTAAKKRKTMLDMVQGADSDEDDSSTDDASDEEA</sequence>
<keyword evidence="12" id="KW-1185">Reference proteome</keyword>
<dbReference type="InterPro" id="IPR000626">
    <property type="entry name" value="Ubiquitin-like_dom"/>
</dbReference>
<keyword evidence="5" id="KW-0507">mRNA processing</keyword>
<protein>
    <recommendedName>
        <fullName evidence="10">Ubiquitin-like domain-containing protein</fullName>
    </recommendedName>
</protein>
<keyword evidence="4" id="KW-0963">Cytoplasm</keyword>
<evidence type="ECO:0000256" key="9">
    <source>
        <dbReference type="SAM" id="MobiDB-lite"/>
    </source>
</evidence>
<dbReference type="AlphaFoldDB" id="A0A383V2K9"/>
<keyword evidence="8" id="KW-0131">Cell cycle</keyword>
<feature type="domain" description="Ubiquitin-like" evidence="10">
    <location>
        <begin position="1"/>
        <end position="78"/>
    </location>
</feature>
<dbReference type="GO" id="GO:0008380">
    <property type="term" value="P:RNA splicing"/>
    <property type="evidence" value="ECO:0007669"/>
    <property type="project" value="UniProtKB-KW"/>
</dbReference>
<dbReference type="PANTHER" id="PTHR12786">
    <property type="entry name" value="SPLICING FACTOR SF3A-RELATED"/>
    <property type="match status" value="1"/>
</dbReference>
<dbReference type="GO" id="GO:0005634">
    <property type="term" value="C:nucleus"/>
    <property type="evidence" value="ECO:0007669"/>
    <property type="project" value="UniProtKB-SubCell"/>
</dbReference>
<evidence type="ECO:0000256" key="6">
    <source>
        <dbReference type="ARBA" id="ARBA00023187"/>
    </source>
</evidence>
<feature type="compositionally biased region" description="Low complexity" evidence="9">
    <location>
        <begin position="195"/>
        <end position="213"/>
    </location>
</feature>
<dbReference type="Gene3D" id="3.10.20.90">
    <property type="entry name" value="Phosphatidylinositol 3-kinase Catalytic Subunit, Chain A, domain 1"/>
    <property type="match status" value="1"/>
</dbReference>
<keyword evidence="7" id="KW-0539">Nucleus</keyword>
<organism evidence="11 12">
    <name type="scientific">Tetradesmus obliquus</name>
    <name type="common">Green alga</name>
    <name type="synonym">Acutodesmus obliquus</name>
    <dbReference type="NCBI Taxonomy" id="3088"/>
    <lineage>
        <taxon>Eukaryota</taxon>
        <taxon>Viridiplantae</taxon>
        <taxon>Chlorophyta</taxon>
        <taxon>core chlorophytes</taxon>
        <taxon>Chlorophyceae</taxon>
        <taxon>CS clade</taxon>
        <taxon>Sphaeropleales</taxon>
        <taxon>Scenedesmaceae</taxon>
        <taxon>Tetradesmus</taxon>
    </lineage>
</organism>
<evidence type="ECO:0000256" key="1">
    <source>
        <dbReference type="ARBA" id="ARBA00004123"/>
    </source>
</evidence>
<comment type="subcellular location">
    <subcellularLocation>
        <location evidence="2">Cytoplasm</location>
    </subcellularLocation>
    <subcellularLocation>
        <location evidence="1">Nucleus</location>
    </subcellularLocation>
</comment>
<keyword evidence="6" id="KW-0508">mRNA splicing</keyword>
<name>A0A383V2K9_TETOB</name>
<dbReference type="Pfam" id="PF22782">
    <property type="entry name" value="SDE2"/>
    <property type="match status" value="1"/>
</dbReference>
<evidence type="ECO:0000256" key="8">
    <source>
        <dbReference type="ARBA" id="ARBA00023306"/>
    </source>
</evidence>
<evidence type="ECO:0000256" key="7">
    <source>
        <dbReference type="ARBA" id="ARBA00023242"/>
    </source>
</evidence>
<dbReference type="PROSITE" id="PS50053">
    <property type="entry name" value="UBIQUITIN_2"/>
    <property type="match status" value="1"/>
</dbReference>
<comment type="similarity">
    <text evidence="3">Belongs to the SDE2 family.</text>
</comment>
<evidence type="ECO:0000256" key="3">
    <source>
        <dbReference type="ARBA" id="ARBA00008726"/>
    </source>
</evidence>
<evidence type="ECO:0000259" key="10">
    <source>
        <dbReference type="PROSITE" id="PS50053"/>
    </source>
</evidence>
<dbReference type="PANTHER" id="PTHR12786:SF1">
    <property type="entry name" value="SPLICING REGULATOR SDE2"/>
    <property type="match status" value="1"/>
</dbReference>
<gene>
    <name evidence="11" type="ORF">BQ4739_LOCUS393</name>
</gene>
<accession>A0A383V2K9</accession>
<evidence type="ECO:0000256" key="5">
    <source>
        <dbReference type="ARBA" id="ARBA00022664"/>
    </source>
</evidence>
<feature type="compositionally biased region" description="Acidic residues" evidence="9">
    <location>
        <begin position="256"/>
        <end position="272"/>
    </location>
</feature>
<dbReference type="InterPro" id="IPR053822">
    <property type="entry name" value="SDE2-like_dom"/>
</dbReference>
<feature type="region of interest" description="Disordered" evidence="9">
    <location>
        <begin position="181"/>
        <end position="272"/>
    </location>
</feature>
<dbReference type="GO" id="GO:0005737">
    <property type="term" value="C:cytoplasm"/>
    <property type="evidence" value="ECO:0007669"/>
    <property type="project" value="UniProtKB-SubCell"/>
</dbReference>
<dbReference type="Pfam" id="PF00240">
    <property type="entry name" value="ubiquitin"/>
    <property type="match status" value="1"/>
</dbReference>
<proteinExistence type="inferred from homology"/>
<feature type="compositionally biased region" description="Low complexity" evidence="9">
    <location>
        <begin position="224"/>
        <end position="241"/>
    </location>
</feature>
<evidence type="ECO:0000313" key="11">
    <source>
        <dbReference type="EMBL" id="SZX59785.1"/>
    </source>
</evidence>
<dbReference type="Proteomes" id="UP000256970">
    <property type="component" value="Unassembled WGS sequence"/>
</dbReference>
<dbReference type="GO" id="GO:0006397">
    <property type="term" value="P:mRNA processing"/>
    <property type="evidence" value="ECO:0007669"/>
    <property type="project" value="UniProtKB-KW"/>
</dbReference>
<reference evidence="11 12" key="1">
    <citation type="submission" date="2016-10" db="EMBL/GenBank/DDBJ databases">
        <authorList>
            <person name="Cai Z."/>
        </authorList>
    </citation>
    <scope>NUCLEOTIDE SEQUENCE [LARGE SCALE GENOMIC DNA]</scope>
</reference>
<dbReference type="EMBL" id="FNXT01000026">
    <property type="protein sequence ID" value="SZX59785.1"/>
    <property type="molecule type" value="Genomic_DNA"/>
</dbReference>
<dbReference type="SMART" id="SM00213">
    <property type="entry name" value="UBQ"/>
    <property type="match status" value="1"/>
</dbReference>
<dbReference type="InterPro" id="IPR051421">
    <property type="entry name" value="RNA_Proc_DNA_Dmg_Regulator"/>
</dbReference>